<evidence type="ECO:0000259" key="2">
    <source>
        <dbReference type="Pfam" id="PF19657"/>
    </source>
</evidence>
<keyword evidence="1" id="KW-0732">Signal</keyword>
<dbReference type="InterPro" id="IPR046158">
    <property type="entry name" value="DUF6160"/>
</dbReference>
<evidence type="ECO:0000256" key="1">
    <source>
        <dbReference type="SAM" id="SignalP"/>
    </source>
</evidence>
<dbReference type="EMBL" id="CP054475">
    <property type="protein sequence ID" value="UXD86873.1"/>
    <property type="molecule type" value="Genomic_DNA"/>
</dbReference>
<feature type="signal peptide" evidence="1">
    <location>
        <begin position="1"/>
        <end position="20"/>
    </location>
</feature>
<dbReference type="RefSeq" id="WP_260998800.1">
    <property type="nucleotide sequence ID" value="NZ_CP054475.1"/>
</dbReference>
<sequence>MASKCCLILATMMAGTPALALEALDESSLSEVTGQAQGLRYTSEYDARIDSISYIDDDGLGADGTVGTISMSPIRMYTPVNRPVQIDLEIKEINGRKAVVFTNRDLPIELEVGSLAINGQSLGGLGQGNFQIADGDALVTRMYAGGRIGSGFTLDLLIPKSMRMDTYYEDEGARFTSTIDFSDPRDPNLGGLTLENITFDLETDGLRIGMPTINGGNINIYNARIGDDVLNSLAFRNIQMVSGGYLLIKNAEQAGEIGIEFDSRIAAGSSFELVYIAGEVDDNYPNLNVFEMSAQVSMPTNFDVKGMRMNVDGERGLVFDFDAATATDGVSGNLLVENITLQRSDKVGVGAVPASIGTLDMQVNLTQNSYLQVEGH</sequence>
<gene>
    <name evidence="3" type="ORF">HUF19_05180</name>
</gene>
<reference evidence="4" key="1">
    <citation type="submission" date="2020-06" db="EMBL/GenBank/DDBJ databases">
        <title>Thalassolituus marinus alknpb1M-1, a hydrocarbon-degrading bacterium isolated from the deep-sea overlying water using an in-situ strategy from the South China Sea basin.</title>
        <authorList>
            <person name="Dong C."/>
            <person name="Chen Y."/>
            <person name="Shao Z."/>
        </authorList>
    </citation>
    <scope>NUCLEOTIDE SEQUENCE [LARGE SCALE GENOMIC DNA]</scope>
    <source>
        <strain evidence="4">alknpb1M-1</strain>
    </source>
</reference>
<keyword evidence="4" id="KW-1185">Reference proteome</keyword>
<feature type="domain" description="DUF6160" evidence="2">
    <location>
        <begin position="4"/>
        <end position="77"/>
    </location>
</feature>
<evidence type="ECO:0000313" key="4">
    <source>
        <dbReference type="Proteomes" id="UP001065322"/>
    </source>
</evidence>
<accession>A0ABY6A9L6</accession>
<evidence type="ECO:0000313" key="3">
    <source>
        <dbReference type="EMBL" id="UXD86873.1"/>
    </source>
</evidence>
<feature type="chain" id="PRO_5045583160" description="DUF6160 domain-containing protein" evidence="1">
    <location>
        <begin position="21"/>
        <end position="376"/>
    </location>
</feature>
<proteinExistence type="predicted"/>
<protein>
    <recommendedName>
        <fullName evidence="2">DUF6160 domain-containing protein</fullName>
    </recommendedName>
</protein>
<organism evidence="3 4">
    <name type="scientific">Thalassolituus hydrocarboniclasticus</name>
    <dbReference type="NCBI Taxonomy" id="2742796"/>
    <lineage>
        <taxon>Bacteria</taxon>
        <taxon>Pseudomonadati</taxon>
        <taxon>Pseudomonadota</taxon>
        <taxon>Gammaproteobacteria</taxon>
        <taxon>Oceanospirillales</taxon>
        <taxon>Oceanospirillaceae</taxon>
        <taxon>Thalassolituus</taxon>
    </lineage>
</organism>
<dbReference type="Proteomes" id="UP001065322">
    <property type="component" value="Chromosome"/>
</dbReference>
<dbReference type="Pfam" id="PF19657">
    <property type="entry name" value="DUF6160"/>
    <property type="match status" value="1"/>
</dbReference>
<name>A0ABY6A9L6_9GAMM</name>